<dbReference type="Proteomes" id="UP001549162">
    <property type="component" value="Unassembled WGS sequence"/>
</dbReference>
<dbReference type="InterPro" id="IPR003838">
    <property type="entry name" value="ABC3_permease_C"/>
</dbReference>
<dbReference type="PANTHER" id="PTHR30572:SF4">
    <property type="entry name" value="ABC TRANSPORTER PERMEASE YTRF"/>
    <property type="match status" value="1"/>
</dbReference>
<feature type="transmembrane region" description="Helical" evidence="7">
    <location>
        <begin position="310"/>
        <end position="333"/>
    </location>
</feature>
<keyword evidence="5 7" id="KW-0472">Membrane</keyword>
<evidence type="ECO:0000259" key="8">
    <source>
        <dbReference type="Pfam" id="PF02687"/>
    </source>
</evidence>
<evidence type="ECO:0000256" key="3">
    <source>
        <dbReference type="ARBA" id="ARBA00022692"/>
    </source>
</evidence>
<reference evidence="9 10" key="1">
    <citation type="submission" date="2024-06" db="EMBL/GenBank/DDBJ databases">
        <title>Genomic Encyclopedia of Type Strains, Phase IV (KMG-IV): sequencing the most valuable type-strain genomes for metagenomic binning, comparative biology and taxonomic classification.</title>
        <authorList>
            <person name="Goeker M."/>
        </authorList>
    </citation>
    <scope>NUCLEOTIDE SEQUENCE [LARGE SCALE GENOMIC DNA]</scope>
    <source>
        <strain evidence="9 10">DSM 21460</strain>
    </source>
</reference>
<evidence type="ECO:0000256" key="7">
    <source>
        <dbReference type="SAM" id="Phobius"/>
    </source>
</evidence>
<organism evidence="9 10">
    <name type="scientific">Peptoniphilus olsenii</name>
    <dbReference type="NCBI Taxonomy" id="411570"/>
    <lineage>
        <taxon>Bacteria</taxon>
        <taxon>Bacillati</taxon>
        <taxon>Bacillota</taxon>
        <taxon>Tissierellia</taxon>
        <taxon>Tissierellales</taxon>
        <taxon>Peptoniphilaceae</taxon>
        <taxon>Peptoniphilus</taxon>
    </lineage>
</organism>
<keyword evidence="10" id="KW-1185">Reference proteome</keyword>
<evidence type="ECO:0000313" key="9">
    <source>
        <dbReference type="EMBL" id="MET3618087.1"/>
    </source>
</evidence>
<feature type="domain" description="ABC3 transporter permease C-terminal" evidence="8">
    <location>
        <begin position="258"/>
        <end position="384"/>
    </location>
</feature>
<dbReference type="Pfam" id="PF02687">
    <property type="entry name" value="FtsX"/>
    <property type="match status" value="1"/>
</dbReference>
<comment type="subcellular location">
    <subcellularLocation>
        <location evidence="1">Cell membrane</location>
        <topology evidence="1">Multi-pass membrane protein</topology>
    </subcellularLocation>
</comment>
<feature type="transmembrane region" description="Helical" evidence="7">
    <location>
        <begin position="258"/>
        <end position="280"/>
    </location>
</feature>
<keyword evidence="3 7" id="KW-0812">Transmembrane</keyword>
<comment type="similarity">
    <text evidence="6">Belongs to the ABC-4 integral membrane protein family.</text>
</comment>
<dbReference type="RefSeq" id="WP_354369104.1">
    <property type="nucleotide sequence ID" value="NZ_JBEPMA010000015.1"/>
</dbReference>
<feature type="transmembrane region" description="Helical" evidence="7">
    <location>
        <begin position="756"/>
        <end position="778"/>
    </location>
</feature>
<dbReference type="InterPro" id="IPR050250">
    <property type="entry name" value="Macrolide_Exporter_MacB"/>
</dbReference>
<sequence length="825" mass="96082">MNNKNISISISLLITSLFFTFVFYFGYKNFTDNYNSYRNSSIYDAQIKTQTTPDVVDKLKNIDNIAEVGQLAVVNKSAKLDDKTLFLNYQDLGFNKMLEDGILREGEFPTRDNEISISNDIADQLNLKVGDKIALQIGDRISKGVVIDPVSSVTKDEQFKPDYIKEFLITGITRNTVNKNMKISYATTSLEGSKAAYTFFRFENFKKAYEKKDILEQQLKTILNKDKVELEFSNTMKNYYNVDESFIRQNTNKIMDGFAVLVTLSIFIFFVKNIFTVWGLKKIKEISMYKSIGSTDFQIFKLLLKEGIKISFIPIIIGHILGFFSINLLYILIQNIYSKMEGYDEVLKFIEFKPILSAIVIVFCFLIIFVAIFAPSKRISKINIVEGLKGNFDIKDIKLKRNKDIWKELRINNLKSISSQRYISTLGVLIISIFLIILTLAKYNRIKSYYEYDTNVYIYYHSKDENVPEVLKNIIQDTKNDKAVISSTKYISLAPNLNFSKEFKDLKLKEKMQKYFDQGEDLYLDGYITALDDKTFEYLGGTKGEALLYNQVQTDPTEPLSTAEYTKYFSDIKKLNYSINQKKEYSYSIKIDKLINNLKDYRQRLLPYDVLIFVDFDTYFSLLDEWNKYYIENNDEKFRNTYELRMKVDDDNLDSLKETLNNKLDSSISYYESYNIITGDLIKEGQSTDIKTFSLMILFIAFIIFIFNVTNGYSSINLSLLSRKREIGSLSSCGIEKNDLKNKFTKEFCLEQLKSFIIVLILTIIIISIIAFLSPTINFKIMTKYFEYKYFILFSLIIYGLNIIIYRMTLSNILKKPIIDLIRNE</sequence>
<comment type="caution">
    <text evidence="9">The sequence shown here is derived from an EMBL/GenBank/DDBJ whole genome shotgun (WGS) entry which is preliminary data.</text>
</comment>
<evidence type="ECO:0000256" key="6">
    <source>
        <dbReference type="ARBA" id="ARBA00038076"/>
    </source>
</evidence>
<keyword evidence="4 7" id="KW-1133">Transmembrane helix</keyword>
<dbReference type="EMBL" id="JBEPMA010000015">
    <property type="protein sequence ID" value="MET3618087.1"/>
    <property type="molecule type" value="Genomic_DNA"/>
</dbReference>
<keyword evidence="2" id="KW-1003">Cell membrane</keyword>
<evidence type="ECO:0000313" key="10">
    <source>
        <dbReference type="Proteomes" id="UP001549162"/>
    </source>
</evidence>
<feature type="transmembrane region" description="Helical" evidence="7">
    <location>
        <begin position="422"/>
        <end position="441"/>
    </location>
</feature>
<evidence type="ECO:0000256" key="5">
    <source>
        <dbReference type="ARBA" id="ARBA00023136"/>
    </source>
</evidence>
<evidence type="ECO:0000256" key="2">
    <source>
        <dbReference type="ARBA" id="ARBA00022475"/>
    </source>
</evidence>
<feature type="transmembrane region" description="Helical" evidence="7">
    <location>
        <begin position="693"/>
        <end position="713"/>
    </location>
</feature>
<accession>A0ABV2JBC9</accession>
<gene>
    <name evidence="9" type="ORF">ABID14_001722</name>
</gene>
<feature type="transmembrane region" description="Helical" evidence="7">
    <location>
        <begin position="6"/>
        <end position="27"/>
    </location>
</feature>
<name>A0ABV2JBC9_9FIRM</name>
<proteinExistence type="inferred from homology"/>
<feature type="transmembrane region" description="Helical" evidence="7">
    <location>
        <begin position="790"/>
        <end position="808"/>
    </location>
</feature>
<evidence type="ECO:0000256" key="1">
    <source>
        <dbReference type="ARBA" id="ARBA00004651"/>
    </source>
</evidence>
<protein>
    <submittedName>
        <fullName evidence="9">ABC transport system permease protein</fullName>
    </submittedName>
</protein>
<evidence type="ECO:0000256" key="4">
    <source>
        <dbReference type="ARBA" id="ARBA00022989"/>
    </source>
</evidence>
<dbReference type="PANTHER" id="PTHR30572">
    <property type="entry name" value="MEMBRANE COMPONENT OF TRANSPORTER-RELATED"/>
    <property type="match status" value="1"/>
</dbReference>
<feature type="transmembrane region" description="Helical" evidence="7">
    <location>
        <begin position="354"/>
        <end position="374"/>
    </location>
</feature>